<dbReference type="RefSeq" id="WP_052098031.1">
    <property type="nucleotide sequence ID" value="NZ_CM002918.1"/>
</dbReference>
<feature type="domain" description="HTH merR-type" evidence="2">
    <location>
        <begin position="5"/>
        <end position="74"/>
    </location>
</feature>
<dbReference type="SUPFAM" id="SSF46955">
    <property type="entry name" value="Putative DNA-binding domain"/>
    <property type="match status" value="1"/>
</dbReference>
<dbReference type="Proteomes" id="UP000029801">
    <property type="component" value="Chromosome"/>
</dbReference>
<sequence>MEKSMYSIGEVCKKLNLSVETVYYYDREGLLPQIARDHGGRRQFTKDNIQVIQMILALRHAKVPVKRIQQFLSWQSSDANELNKCFEFLDQHETILTKQIQSLTESLEYLKFKKWYYKLANEVGLDKAHAIIHENNLNSENYLPFKHQL</sequence>
<dbReference type="InterPro" id="IPR000551">
    <property type="entry name" value="MerR-type_HTH_dom"/>
</dbReference>
<dbReference type="CDD" id="cd01109">
    <property type="entry name" value="HTH_YyaN"/>
    <property type="match status" value="1"/>
</dbReference>
<dbReference type="Gene3D" id="1.10.1660.10">
    <property type="match status" value="1"/>
</dbReference>
<dbReference type="PROSITE" id="PS50937">
    <property type="entry name" value="HTH_MERR_2"/>
    <property type="match status" value="1"/>
</dbReference>
<keyword evidence="1" id="KW-0238">DNA-binding</keyword>
<evidence type="ECO:0000313" key="3">
    <source>
        <dbReference type="EMBL" id="KGH43301.1"/>
    </source>
</evidence>
<dbReference type="AlphaFoldDB" id="A0AAW3FPQ1"/>
<dbReference type="PANTHER" id="PTHR30204">
    <property type="entry name" value="REDOX-CYCLING DRUG-SENSING TRANSCRIPTIONAL ACTIVATOR SOXR"/>
    <property type="match status" value="1"/>
</dbReference>
<reference evidence="3 4" key="1">
    <citation type="journal article" date="2014" name="Genome Announc.">
        <title>Draft Genome Sequence of Lactobacillus plantarum CMPG5300, a Human Vaginal Isolate.</title>
        <authorList>
            <person name="Malik S."/>
            <person name="Siezen R.J."/>
            <person name="Renckens B."/>
            <person name="Vaneechoutte M."/>
            <person name="Vanderleyden J."/>
            <person name="Lebeer S."/>
        </authorList>
    </citation>
    <scope>NUCLEOTIDE SEQUENCE [LARGE SCALE GENOMIC DNA]</scope>
    <source>
        <strain evidence="3 4">CMPG5300</strain>
    </source>
</reference>
<dbReference type="GO" id="GO:0003677">
    <property type="term" value="F:DNA binding"/>
    <property type="evidence" value="ECO:0007669"/>
    <property type="project" value="UniProtKB-KW"/>
</dbReference>
<gene>
    <name evidence="3" type="ORF">CMPG5300_1100</name>
</gene>
<name>A0AAW3FPQ1_LACPN</name>
<evidence type="ECO:0000259" key="2">
    <source>
        <dbReference type="PROSITE" id="PS50937"/>
    </source>
</evidence>
<dbReference type="Pfam" id="PF13411">
    <property type="entry name" value="MerR_1"/>
    <property type="match status" value="1"/>
</dbReference>
<evidence type="ECO:0000313" key="4">
    <source>
        <dbReference type="Proteomes" id="UP000029801"/>
    </source>
</evidence>
<dbReference type="SMART" id="SM00422">
    <property type="entry name" value="HTH_MERR"/>
    <property type="match status" value="1"/>
</dbReference>
<accession>A0AAW3FPQ1</accession>
<dbReference type="InterPro" id="IPR009061">
    <property type="entry name" value="DNA-bd_dom_put_sf"/>
</dbReference>
<protein>
    <submittedName>
        <fullName evidence="3">Transcriptional regulator</fullName>
    </submittedName>
</protein>
<dbReference type="GO" id="GO:0003700">
    <property type="term" value="F:DNA-binding transcription factor activity"/>
    <property type="evidence" value="ECO:0007669"/>
    <property type="project" value="InterPro"/>
</dbReference>
<comment type="caution">
    <text evidence="3">The sequence shown here is derived from an EMBL/GenBank/DDBJ whole genome shotgun (WGS) entry which is preliminary data.</text>
</comment>
<dbReference type="EMBL" id="AXZV01000008">
    <property type="protein sequence ID" value="KGH43301.1"/>
    <property type="molecule type" value="Genomic_DNA"/>
</dbReference>
<evidence type="ECO:0000256" key="1">
    <source>
        <dbReference type="ARBA" id="ARBA00023125"/>
    </source>
</evidence>
<dbReference type="PANTHER" id="PTHR30204:SF82">
    <property type="entry name" value="TRANSCRIPTIONAL REGULATOR, MERR FAMILY"/>
    <property type="match status" value="1"/>
</dbReference>
<organism evidence="3 4">
    <name type="scientific">Lactiplantibacillus plantarum CMPG5300</name>
    <dbReference type="NCBI Taxonomy" id="1304889"/>
    <lineage>
        <taxon>Bacteria</taxon>
        <taxon>Bacillati</taxon>
        <taxon>Bacillota</taxon>
        <taxon>Bacilli</taxon>
        <taxon>Lactobacillales</taxon>
        <taxon>Lactobacillaceae</taxon>
        <taxon>Lactiplantibacillus</taxon>
    </lineage>
</organism>
<proteinExistence type="predicted"/>
<dbReference type="InterPro" id="IPR047057">
    <property type="entry name" value="MerR_fam"/>
</dbReference>